<organism evidence="8 9">
    <name type="scientific">Weissella coleopterorum</name>
    <dbReference type="NCBI Taxonomy" id="2714949"/>
    <lineage>
        <taxon>Bacteria</taxon>
        <taxon>Bacillati</taxon>
        <taxon>Bacillota</taxon>
        <taxon>Bacilli</taxon>
        <taxon>Lactobacillales</taxon>
        <taxon>Lactobacillaceae</taxon>
        <taxon>Weissella</taxon>
    </lineage>
</organism>
<evidence type="ECO:0000313" key="9">
    <source>
        <dbReference type="Proteomes" id="UP000500741"/>
    </source>
</evidence>
<comment type="catalytic activity">
    <reaction evidence="5 6">
        <text>cytidine(34) in tRNA(Ile2) + L-lysine + ATP = lysidine(34) in tRNA(Ile2) + AMP + diphosphate + H(+)</text>
        <dbReference type="Rhea" id="RHEA:43744"/>
        <dbReference type="Rhea" id="RHEA-COMP:10625"/>
        <dbReference type="Rhea" id="RHEA-COMP:10670"/>
        <dbReference type="ChEBI" id="CHEBI:15378"/>
        <dbReference type="ChEBI" id="CHEBI:30616"/>
        <dbReference type="ChEBI" id="CHEBI:32551"/>
        <dbReference type="ChEBI" id="CHEBI:33019"/>
        <dbReference type="ChEBI" id="CHEBI:82748"/>
        <dbReference type="ChEBI" id="CHEBI:83665"/>
        <dbReference type="ChEBI" id="CHEBI:456215"/>
        <dbReference type="EC" id="6.3.4.19"/>
    </reaction>
</comment>
<comment type="subcellular location">
    <subcellularLocation>
        <location evidence="6">Cytoplasm</location>
    </subcellularLocation>
</comment>
<dbReference type="Gene3D" id="3.40.50.620">
    <property type="entry name" value="HUPs"/>
    <property type="match status" value="1"/>
</dbReference>
<dbReference type="PANTHER" id="PTHR43033">
    <property type="entry name" value="TRNA(ILE)-LYSIDINE SYNTHASE-RELATED"/>
    <property type="match status" value="1"/>
</dbReference>
<keyword evidence="6" id="KW-0963">Cytoplasm</keyword>
<sequence>MVQPKTVRMKLIKELQDAQLFNANEHVVVALSGGFDSLHLATWLTDGGLPGNLQPKVSVIYINHQLRADADQEEQFVQTWLEAHRQRFAHVAIKRINWEEVPQHGIEEQARDRRYALLKQQALEWGTRIIVTAHHQDDQVETILFKLARGAQLSQLMGMPMQQLRDGLDIRRPFLNLAKTDLPQLVKQPILEVIEDSSNYDQTYARNRLRQGIIPELKQINKGFSKHLLKTVDQLGALLNLAEPLLAKQAEQMELGTFSWQTTDSDLQILILQKWMKNQEQYEVKDQQLYQIMQLMKNPNVNRGSVQISHNLQAIRNKRQLTLQKVINQSDLIDNS</sequence>
<dbReference type="Proteomes" id="UP000500741">
    <property type="component" value="Chromosome"/>
</dbReference>
<evidence type="ECO:0000256" key="6">
    <source>
        <dbReference type="HAMAP-Rule" id="MF_01161"/>
    </source>
</evidence>
<keyword evidence="2 6" id="KW-0819">tRNA processing</keyword>
<dbReference type="GO" id="GO:0005524">
    <property type="term" value="F:ATP binding"/>
    <property type="evidence" value="ECO:0007669"/>
    <property type="project" value="UniProtKB-UniRule"/>
</dbReference>
<dbReference type="GO" id="GO:0005737">
    <property type="term" value="C:cytoplasm"/>
    <property type="evidence" value="ECO:0007669"/>
    <property type="project" value="UniProtKB-SubCell"/>
</dbReference>
<dbReference type="InterPro" id="IPR014729">
    <property type="entry name" value="Rossmann-like_a/b/a_fold"/>
</dbReference>
<dbReference type="SUPFAM" id="SSF52402">
    <property type="entry name" value="Adenine nucleotide alpha hydrolases-like"/>
    <property type="match status" value="1"/>
</dbReference>
<feature type="domain" description="tRNA(Ile)-lysidine/2-thiocytidine synthase N-terminal" evidence="7">
    <location>
        <begin position="26"/>
        <end position="211"/>
    </location>
</feature>
<evidence type="ECO:0000256" key="4">
    <source>
        <dbReference type="ARBA" id="ARBA00022840"/>
    </source>
</evidence>
<keyword evidence="1 6" id="KW-0436">Ligase</keyword>
<protein>
    <recommendedName>
        <fullName evidence="6">tRNA(Ile)-lysidine synthase</fullName>
        <ecNumber evidence="6">6.3.4.19</ecNumber>
    </recommendedName>
    <alternativeName>
        <fullName evidence="6">tRNA(Ile)-2-lysyl-cytidine synthase</fullName>
    </alternativeName>
    <alternativeName>
        <fullName evidence="6">tRNA(Ile)-lysidine synthetase</fullName>
    </alternativeName>
</protein>
<evidence type="ECO:0000259" key="7">
    <source>
        <dbReference type="Pfam" id="PF01171"/>
    </source>
</evidence>
<dbReference type="InterPro" id="IPR011063">
    <property type="entry name" value="TilS/TtcA_N"/>
</dbReference>
<evidence type="ECO:0000256" key="2">
    <source>
        <dbReference type="ARBA" id="ARBA00022694"/>
    </source>
</evidence>
<dbReference type="InterPro" id="IPR012795">
    <property type="entry name" value="tRNA_Ile_lys_synt_N"/>
</dbReference>
<feature type="binding site" evidence="6">
    <location>
        <begin position="32"/>
        <end position="37"/>
    </location>
    <ligand>
        <name>ATP</name>
        <dbReference type="ChEBI" id="CHEBI:30616"/>
    </ligand>
</feature>
<dbReference type="EC" id="6.3.4.19" evidence="6"/>
<keyword evidence="9" id="KW-1185">Reference proteome</keyword>
<dbReference type="NCBIfam" id="TIGR02432">
    <property type="entry name" value="lysidine_TilS_N"/>
    <property type="match status" value="1"/>
</dbReference>
<dbReference type="AlphaFoldDB" id="A0A6G8AY70"/>
<dbReference type="GO" id="GO:0006400">
    <property type="term" value="P:tRNA modification"/>
    <property type="evidence" value="ECO:0007669"/>
    <property type="project" value="UniProtKB-UniRule"/>
</dbReference>
<dbReference type="CDD" id="cd01992">
    <property type="entry name" value="TilS_N"/>
    <property type="match status" value="1"/>
</dbReference>
<dbReference type="InterPro" id="IPR012094">
    <property type="entry name" value="tRNA_Ile_lys_synt"/>
</dbReference>
<evidence type="ECO:0000256" key="3">
    <source>
        <dbReference type="ARBA" id="ARBA00022741"/>
    </source>
</evidence>
<reference evidence="8 9" key="1">
    <citation type="submission" date="2020-03" db="EMBL/GenBank/DDBJ databases">
        <title>Weissella sp. nov., isolated from Cybister lewisianus.</title>
        <authorList>
            <person name="Hyun D.-W."/>
            <person name="Bae J.-W."/>
        </authorList>
    </citation>
    <scope>NUCLEOTIDE SEQUENCE [LARGE SCALE GENOMIC DNA]</scope>
    <source>
        <strain evidence="8 9">HDW19</strain>
    </source>
</reference>
<dbReference type="HAMAP" id="MF_01161">
    <property type="entry name" value="tRNA_Ile_lys_synt"/>
    <property type="match status" value="1"/>
</dbReference>
<evidence type="ECO:0000256" key="5">
    <source>
        <dbReference type="ARBA" id="ARBA00048539"/>
    </source>
</evidence>
<keyword evidence="3 6" id="KW-0547">Nucleotide-binding</keyword>
<dbReference type="Pfam" id="PF01171">
    <property type="entry name" value="ATP_bind_3"/>
    <property type="match status" value="1"/>
</dbReference>
<dbReference type="GO" id="GO:0032267">
    <property type="term" value="F:tRNA(Ile)-lysidine synthase activity"/>
    <property type="evidence" value="ECO:0007669"/>
    <property type="project" value="UniProtKB-EC"/>
</dbReference>
<comment type="domain">
    <text evidence="6">The N-terminal region contains the highly conserved SGGXDS motif, predicted to be a P-loop motif involved in ATP binding.</text>
</comment>
<dbReference type="EMBL" id="CP049888">
    <property type="protein sequence ID" value="QIL49909.1"/>
    <property type="molecule type" value="Genomic_DNA"/>
</dbReference>
<evidence type="ECO:0000256" key="1">
    <source>
        <dbReference type="ARBA" id="ARBA00022598"/>
    </source>
</evidence>
<dbReference type="KEGG" id="wco:G7084_00350"/>
<dbReference type="PANTHER" id="PTHR43033:SF1">
    <property type="entry name" value="TRNA(ILE)-LYSIDINE SYNTHASE-RELATED"/>
    <property type="match status" value="1"/>
</dbReference>
<comment type="function">
    <text evidence="6">Ligates lysine onto the cytidine present at position 34 of the AUA codon-specific tRNA(Ile) that contains the anticodon CAU, in an ATP-dependent manner. Cytidine is converted to lysidine, thus changing the amino acid specificity of the tRNA from methionine to isoleucine.</text>
</comment>
<comment type="similarity">
    <text evidence="6">Belongs to the tRNA(Ile)-lysidine synthase family.</text>
</comment>
<gene>
    <name evidence="6 8" type="primary">tilS</name>
    <name evidence="8" type="ORF">G7084_00350</name>
</gene>
<accession>A0A6G8AY70</accession>
<proteinExistence type="inferred from homology"/>
<evidence type="ECO:0000313" key="8">
    <source>
        <dbReference type="EMBL" id="QIL49909.1"/>
    </source>
</evidence>
<name>A0A6G8AY70_9LACO</name>
<keyword evidence="4 6" id="KW-0067">ATP-binding</keyword>